<dbReference type="PANTHER" id="PTHR24201">
    <property type="entry name" value="ANK_REP_REGION DOMAIN-CONTAINING PROTEIN"/>
    <property type="match status" value="1"/>
</dbReference>
<dbReference type="EMBL" id="ABVL01000027">
    <property type="protein sequence ID" value="EDY16862.1"/>
    <property type="molecule type" value="Genomic_DNA"/>
</dbReference>
<reference evidence="4 5" key="1">
    <citation type="journal article" date="2011" name="J. Bacteriol.">
        <title>Genome sequence of Chthoniobacter flavus Ellin428, an aerobic heterotrophic soil bacterium.</title>
        <authorList>
            <person name="Kant R."/>
            <person name="van Passel M.W."/>
            <person name="Palva A."/>
            <person name="Lucas S."/>
            <person name="Lapidus A."/>
            <person name="Glavina Del Rio T."/>
            <person name="Dalin E."/>
            <person name="Tice H."/>
            <person name="Bruce D."/>
            <person name="Goodwin L."/>
            <person name="Pitluck S."/>
            <person name="Larimer F.W."/>
            <person name="Land M.L."/>
            <person name="Hauser L."/>
            <person name="Sangwan P."/>
            <person name="de Vos W.M."/>
            <person name="Janssen P.H."/>
            <person name="Smidt H."/>
        </authorList>
    </citation>
    <scope>NUCLEOTIDE SEQUENCE [LARGE SCALE GENOMIC DNA]</scope>
    <source>
        <strain evidence="4 5">Ellin428</strain>
    </source>
</reference>
<dbReference type="Gene3D" id="1.25.40.20">
    <property type="entry name" value="Ankyrin repeat-containing domain"/>
    <property type="match status" value="1"/>
</dbReference>
<name>B4D9T1_9BACT</name>
<dbReference type="InterPro" id="IPR036770">
    <property type="entry name" value="Ankyrin_rpt-contain_sf"/>
</dbReference>
<keyword evidence="2 3" id="KW-0040">ANK repeat</keyword>
<evidence type="ECO:0000256" key="2">
    <source>
        <dbReference type="ARBA" id="ARBA00023043"/>
    </source>
</evidence>
<evidence type="ECO:0000256" key="3">
    <source>
        <dbReference type="PROSITE-ProRule" id="PRU00023"/>
    </source>
</evidence>
<dbReference type="RefSeq" id="WP_006982992.1">
    <property type="nucleotide sequence ID" value="NZ_ABVL01000027.1"/>
</dbReference>
<accession>B4D9T1</accession>
<dbReference type="PROSITE" id="PS50088">
    <property type="entry name" value="ANK_REPEAT"/>
    <property type="match status" value="1"/>
</dbReference>
<proteinExistence type="predicted"/>
<dbReference type="STRING" id="497964.CfE428DRAFT_5671"/>
<dbReference type="AlphaFoldDB" id="B4D9T1"/>
<sequence>MPERKTDPRFYAFRDIVRSDLPGAAAILVADPEVIRLRNELGETAMHYLAVENRPQEVAWLITRGAEVDTKNQFEQTPLMEVAALGLLNICRLLVSRGADYRYVNARGESVLSAAASTDHEEVVEYLLALLPLTEDINPYFDNVEAEMTVKHSPKSAVMLIQRGLLKRWS</sequence>
<keyword evidence="1" id="KW-0677">Repeat</keyword>
<dbReference type="Pfam" id="PF12796">
    <property type="entry name" value="Ank_2"/>
    <property type="match status" value="1"/>
</dbReference>
<keyword evidence="5" id="KW-1185">Reference proteome</keyword>
<dbReference type="SUPFAM" id="SSF48403">
    <property type="entry name" value="Ankyrin repeat"/>
    <property type="match status" value="1"/>
</dbReference>
<feature type="repeat" description="ANK" evidence="3">
    <location>
        <begin position="41"/>
        <end position="73"/>
    </location>
</feature>
<evidence type="ECO:0000256" key="1">
    <source>
        <dbReference type="ARBA" id="ARBA00022737"/>
    </source>
</evidence>
<dbReference type="InterPro" id="IPR002110">
    <property type="entry name" value="Ankyrin_rpt"/>
</dbReference>
<gene>
    <name evidence="4" type="ORF">CfE428DRAFT_5671</name>
</gene>
<comment type="caution">
    <text evidence="4">The sequence shown here is derived from an EMBL/GenBank/DDBJ whole genome shotgun (WGS) entry which is preliminary data.</text>
</comment>
<organism evidence="4 5">
    <name type="scientific">Chthoniobacter flavus Ellin428</name>
    <dbReference type="NCBI Taxonomy" id="497964"/>
    <lineage>
        <taxon>Bacteria</taxon>
        <taxon>Pseudomonadati</taxon>
        <taxon>Verrucomicrobiota</taxon>
        <taxon>Spartobacteria</taxon>
        <taxon>Chthoniobacterales</taxon>
        <taxon>Chthoniobacteraceae</taxon>
        <taxon>Chthoniobacter</taxon>
    </lineage>
</organism>
<evidence type="ECO:0000313" key="4">
    <source>
        <dbReference type="EMBL" id="EDY16862.1"/>
    </source>
</evidence>
<protein>
    <submittedName>
        <fullName evidence="4">Uncharacterized protein</fullName>
    </submittedName>
</protein>
<dbReference type="Proteomes" id="UP000005824">
    <property type="component" value="Unassembled WGS sequence"/>
</dbReference>
<dbReference type="eggNOG" id="COG0666">
    <property type="taxonomic scope" value="Bacteria"/>
</dbReference>
<dbReference type="InterPro" id="IPR050776">
    <property type="entry name" value="Ank_Repeat/CDKN_Inhibitor"/>
</dbReference>
<evidence type="ECO:0000313" key="5">
    <source>
        <dbReference type="Proteomes" id="UP000005824"/>
    </source>
</evidence>
<dbReference type="InParanoid" id="B4D9T1"/>
<dbReference type="SMART" id="SM00248">
    <property type="entry name" value="ANK"/>
    <property type="match status" value="3"/>
</dbReference>